<dbReference type="InterPro" id="IPR009057">
    <property type="entry name" value="Homeodomain-like_sf"/>
</dbReference>
<evidence type="ECO:0000256" key="1">
    <source>
        <dbReference type="ARBA" id="ARBA00004123"/>
    </source>
</evidence>
<dbReference type="InterPro" id="IPR007889">
    <property type="entry name" value="HTH_Psq"/>
</dbReference>
<feature type="domain" description="HTH psq-type" evidence="2">
    <location>
        <begin position="17"/>
        <end position="55"/>
    </location>
</feature>
<evidence type="ECO:0000313" key="3">
    <source>
        <dbReference type="EMBL" id="KAK9731619.1"/>
    </source>
</evidence>
<comment type="subcellular location">
    <subcellularLocation>
        <location evidence="1">Nucleus</location>
    </subcellularLocation>
</comment>
<accession>A0AAW1L9E5</accession>
<dbReference type="AlphaFoldDB" id="A0AAW1L9E5"/>
<keyword evidence="3" id="KW-0238">DNA-binding</keyword>
<protein>
    <submittedName>
        <fullName evidence="3">CENP-B N-terminal DNA-binding domain</fullName>
    </submittedName>
</protein>
<reference evidence="3 4" key="1">
    <citation type="journal article" date="2024" name="BMC Genomics">
        <title>De novo assembly and annotation of Popillia japonica's genome with initial clues to its potential as an invasive pest.</title>
        <authorList>
            <person name="Cucini C."/>
            <person name="Boschi S."/>
            <person name="Funari R."/>
            <person name="Cardaioli E."/>
            <person name="Iannotti N."/>
            <person name="Marturano G."/>
            <person name="Paoli F."/>
            <person name="Bruttini M."/>
            <person name="Carapelli A."/>
            <person name="Frati F."/>
            <person name="Nardi F."/>
        </authorList>
    </citation>
    <scope>NUCLEOTIDE SEQUENCE [LARGE SCALE GENOMIC DNA]</scope>
    <source>
        <strain evidence="3">DMR45628</strain>
    </source>
</reference>
<dbReference type="GO" id="GO:0003677">
    <property type="term" value="F:DNA binding"/>
    <property type="evidence" value="ECO:0007669"/>
    <property type="project" value="UniProtKB-KW"/>
</dbReference>
<dbReference type="Proteomes" id="UP001458880">
    <property type="component" value="Unassembled WGS sequence"/>
</dbReference>
<dbReference type="GO" id="GO:0005634">
    <property type="term" value="C:nucleus"/>
    <property type="evidence" value="ECO:0007669"/>
    <property type="project" value="UniProtKB-SubCell"/>
</dbReference>
<sequence>MVGQYHRKTDRQLWSKESMGFAIEAVQDGRMGWLAASKQFNVPQATLRRRAQGKNKQVRGVDKGLGRFCTTFPKEMELDLVEHIKSRENVFVQLFQKKWN</sequence>
<dbReference type="EMBL" id="JASPKY010000129">
    <property type="protein sequence ID" value="KAK9731619.1"/>
    <property type="molecule type" value="Genomic_DNA"/>
</dbReference>
<proteinExistence type="predicted"/>
<organism evidence="3 4">
    <name type="scientific">Popillia japonica</name>
    <name type="common">Japanese beetle</name>
    <dbReference type="NCBI Taxonomy" id="7064"/>
    <lineage>
        <taxon>Eukaryota</taxon>
        <taxon>Metazoa</taxon>
        <taxon>Ecdysozoa</taxon>
        <taxon>Arthropoda</taxon>
        <taxon>Hexapoda</taxon>
        <taxon>Insecta</taxon>
        <taxon>Pterygota</taxon>
        <taxon>Neoptera</taxon>
        <taxon>Endopterygota</taxon>
        <taxon>Coleoptera</taxon>
        <taxon>Polyphaga</taxon>
        <taxon>Scarabaeiformia</taxon>
        <taxon>Scarabaeidae</taxon>
        <taxon>Rutelinae</taxon>
        <taxon>Popillia</taxon>
    </lineage>
</organism>
<name>A0AAW1L9E5_POPJA</name>
<dbReference type="Gene3D" id="1.10.10.60">
    <property type="entry name" value="Homeodomain-like"/>
    <property type="match status" value="1"/>
</dbReference>
<dbReference type="Pfam" id="PF05225">
    <property type="entry name" value="HTH_psq"/>
    <property type="match status" value="1"/>
</dbReference>
<gene>
    <name evidence="3" type="ORF">QE152_g13517</name>
</gene>
<comment type="caution">
    <text evidence="3">The sequence shown here is derived from an EMBL/GenBank/DDBJ whole genome shotgun (WGS) entry which is preliminary data.</text>
</comment>
<keyword evidence="4" id="KW-1185">Reference proteome</keyword>
<dbReference type="SUPFAM" id="SSF46689">
    <property type="entry name" value="Homeodomain-like"/>
    <property type="match status" value="1"/>
</dbReference>
<evidence type="ECO:0000313" key="4">
    <source>
        <dbReference type="Proteomes" id="UP001458880"/>
    </source>
</evidence>
<evidence type="ECO:0000259" key="2">
    <source>
        <dbReference type="Pfam" id="PF05225"/>
    </source>
</evidence>